<dbReference type="Proteomes" id="UP000634136">
    <property type="component" value="Unassembled WGS sequence"/>
</dbReference>
<protein>
    <submittedName>
        <fullName evidence="1">Uncharacterized protein</fullName>
    </submittedName>
</protein>
<evidence type="ECO:0000313" key="1">
    <source>
        <dbReference type="EMBL" id="KAF7844558.1"/>
    </source>
</evidence>
<organism evidence="1 2">
    <name type="scientific">Senna tora</name>
    <dbReference type="NCBI Taxonomy" id="362788"/>
    <lineage>
        <taxon>Eukaryota</taxon>
        <taxon>Viridiplantae</taxon>
        <taxon>Streptophyta</taxon>
        <taxon>Embryophyta</taxon>
        <taxon>Tracheophyta</taxon>
        <taxon>Spermatophyta</taxon>
        <taxon>Magnoliopsida</taxon>
        <taxon>eudicotyledons</taxon>
        <taxon>Gunneridae</taxon>
        <taxon>Pentapetalae</taxon>
        <taxon>rosids</taxon>
        <taxon>fabids</taxon>
        <taxon>Fabales</taxon>
        <taxon>Fabaceae</taxon>
        <taxon>Caesalpinioideae</taxon>
        <taxon>Cassia clade</taxon>
        <taxon>Senna</taxon>
    </lineage>
</organism>
<name>A0A834XJR1_9FABA</name>
<keyword evidence="2" id="KW-1185">Reference proteome</keyword>
<dbReference type="EMBL" id="JAAIUW010000001">
    <property type="protein sequence ID" value="KAF7844558.1"/>
    <property type="molecule type" value="Genomic_DNA"/>
</dbReference>
<dbReference type="AlphaFoldDB" id="A0A834XJR1"/>
<reference evidence="1" key="1">
    <citation type="submission" date="2020-09" db="EMBL/GenBank/DDBJ databases">
        <title>Genome-Enabled Discovery of Anthraquinone Biosynthesis in Senna tora.</title>
        <authorList>
            <person name="Kang S.-H."/>
            <person name="Pandey R.P."/>
            <person name="Lee C.-M."/>
            <person name="Sim J.-S."/>
            <person name="Jeong J.-T."/>
            <person name="Choi B.-S."/>
            <person name="Jung M."/>
            <person name="Ginzburg D."/>
            <person name="Zhao K."/>
            <person name="Won S.Y."/>
            <person name="Oh T.-J."/>
            <person name="Yu Y."/>
            <person name="Kim N.-H."/>
            <person name="Lee O.R."/>
            <person name="Lee T.-H."/>
            <person name="Bashyal P."/>
            <person name="Kim T.-S."/>
            <person name="Lee W.-H."/>
            <person name="Kawkins C."/>
            <person name="Kim C.-K."/>
            <person name="Kim J.S."/>
            <person name="Ahn B.O."/>
            <person name="Rhee S.Y."/>
            <person name="Sohng J.K."/>
        </authorList>
    </citation>
    <scope>NUCLEOTIDE SEQUENCE</scope>
    <source>
        <tissue evidence="1">Leaf</tissue>
    </source>
</reference>
<comment type="caution">
    <text evidence="1">The sequence shown here is derived from an EMBL/GenBank/DDBJ whole genome shotgun (WGS) entry which is preliminary data.</text>
</comment>
<proteinExistence type="predicted"/>
<evidence type="ECO:0000313" key="2">
    <source>
        <dbReference type="Proteomes" id="UP000634136"/>
    </source>
</evidence>
<accession>A0A834XJR1</accession>
<sequence>MPATVRQLQQLLLPPLLPVDSWQLLSYFPIYEDNLLSVLRKLREQKHPNDCCSSFPEDSIGTGSFVTAEFVFILTAVTVDFSSLARASCFEEPCALIAGICCSGPDTVFFAFKGGSAPKFMLVDNCSGSTEGIPFPTTTGCLRDSLPLLLNCCTAMSLELLAVTAFVDGPKCLEGIVCLAFADPDGPDTSLDELAWAELSLKPAGEDVIDQCYAHVPMPAWPAWPAIEQMLQSGCSQHFGCPAKLLVLVLVLSYLQALIDPWLVPGLKAFPHLFYQGLPSVLALFAFPHEETDQDLAFVAHCPEPCAGSPGWNHVELIQCISETAEAIAWHGEMENCYSQMPLDELLDMPQMFHSLQVFYLIAVAMAA</sequence>
<gene>
    <name evidence="1" type="ORF">G2W53_001463</name>
</gene>